<sequence>MVSSCQILHLFQRTTSAAHSNSRLYHNVKNYKSADYKPLVLEVVVGWRLACVRRLRWSRVAFFVLSWTSLFRSLVRWQTWSRQGLFADDDDPSAADGEGFFCLRQWLQGSDPGPIGGVRVCIGGGETSIAGTTKEVMERDEL</sequence>
<proteinExistence type="predicted"/>
<evidence type="ECO:0000313" key="1">
    <source>
        <dbReference type="EMBL" id="KAG2406640.1"/>
    </source>
</evidence>
<dbReference type="EMBL" id="JABFOF010000002">
    <property type="protein sequence ID" value="KAG2406640.1"/>
    <property type="molecule type" value="Genomic_DNA"/>
</dbReference>
<gene>
    <name evidence="1" type="ORF">HKW66_Vig0058970</name>
</gene>
<protein>
    <submittedName>
        <fullName evidence="1">Uncharacterized protein</fullName>
    </submittedName>
</protein>
<reference evidence="1 2" key="1">
    <citation type="submission" date="2020-05" db="EMBL/GenBank/DDBJ databases">
        <title>Vigna angularis (adzuki bean) Var. LongXiaoDou No. 4 denovo assembly.</title>
        <authorList>
            <person name="Xiang H."/>
        </authorList>
    </citation>
    <scope>NUCLEOTIDE SEQUENCE [LARGE SCALE GENOMIC DNA]</scope>
    <source>
        <tissue evidence="1">Leaf</tissue>
    </source>
</reference>
<evidence type="ECO:0000313" key="2">
    <source>
        <dbReference type="Proteomes" id="UP000743370"/>
    </source>
</evidence>
<dbReference type="AlphaFoldDB" id="A0A8T0L1R0"/>
<name>A0A8T0L1R0_PHAAN</name>
<accession>A0A8T0L1R0</accession>
<dbReference type="Proteomes" id="UP000743370">
    <property type="component" value="Unassembled WGS sequence"/>
</dbReference>
<organism evidence="1 2">
    <name type="scientific">Phaseolus angularis</name>
    <name type="common">Azuki bean</name>
    <name type="synonym">Vigna angularis</name>
    <dbReference type="NCBI Taxonomy" id="3914"/>
    <lineage>
        <taxon>Eukaryota</taxon>
        <taxon>Viridiplantae</taxon>
        <taxon>Streptophyta</taxon>
        <taxon>Embryophyta</taxon>
        <taxon>Tracheophyta</taxon>
        <taxon>Spermatophyta</taxon>
        <taxon>Magnoliopsida</taxon>
        <taxon>eudicotyledons</taxon>
        <taxon>Gunneridae</taxon>
        <taxon>Pentapetalae</taxon>
        <taxon>rosids</taxon>
        <taxon>fabids</taxon>
        <taxon>Fabales</taxon>
        <taxon>Fabaceae</taxon>
        <taxon>Papilionoideae</taxon>
        <taxon>50 kb inversion clade</taxon>
        <taxon>NPAAA clade</taxon>
        <taxon>indigoferoid/millettioid clade</taxon>
        <taxon>Phaseoleae</taxon>
        <taxon>Vigna</taxon>
    </lineage>
</organism>
<comment type="caution">
    <text evidence="1">The sequence shown here is derived from an EMBL/GenBank/DDBJ whole genome shotgun (WGS) entry which is preliminary data.</text>
</comment>